<name>A0A542ZAI2_9ACTN</name>
<organism evidence="9 10">
    <name type="scientific">Propioniferax innocua</name>
    <dbReference type="NCBI Taxonomy" id="1753"/>
    <lineage>
        <taxon>Bacteria</taxon>
        <taxon>Bacillati</taxon>
        <taxon>Actinomycetota</taxon>
        <taxon>Actinomycetes</taxon>
        <taxon>Propionibacteriales</taxon>
        <taxon>Propionibacteriaceae</taxon>
        <taxon>Propioniferax</taxon>
    </lineage>
</organism>
<keyword evidence="10" id="KW-1185">Reference proteome</keyword>
<proteinExistence type="inferred from homology"/>
<dbReference type="GO" id="GO:0005886">
    <property type="term" value="C:plasma membrane"/>
    <property type="evidence" value="ECO:0007669"/>
    <property type="project" value="UniProtKB-SubCell"/>
</dbReference>
<feature type="transmembrane region" description="Helical" evidence="8">
    <location>
        <begin position="21"/>
        <end position="54"/>
    </location>
</feature>
<evidence type="ECO:0000256" key="6">
    <source>
        <dbReference type="ARBA" id="ARBA00022989"/>
    </source>
</evidence>
<evidence type="ECO:0000256" key="1">
    <source>
        <dbReference type="ARBA" id="ARBA00004651"/>
    </source>
</evidence>
<dbReference type="PANTHER" id="PTHR34979">
    <property type="entry name" value="INNER MEMBRANE PROTEIN YGAZ"/>
    <property type="match status" value="1"/>
</dbReference>
<keyword evidence="4" id="KW-1003">Cell membrane</keyword>
<reference evidence="9 10" key="1">
    <citation type="submission" date="2019-06" db="EMBL/GenBank/DDBJ databases">
        <title>Sequencing the genomes of 1000 actinobacteria strains.</title>
        <authorList>
            <person name="Klenk H.-P."/>
        </authorList>
    </citation>
    <scope>NUCLEOTIDE SEQUENCE [LARGE SCALE GENOMIC DNA]</scope>
    <source>
        <strain evidence="9 10">DSM 8251</strain>
    </source>
</reference>
<keyword evidence="3" id="KW-0813">Transport</keyword>
<keyword evidence="7 8" id="KW-0472">Membrane</keyword>
<keyword evidence="6 8" id="KW-1133">Transmembrane helix</keyword>
<evidence type="ECO:0000256" key="7">
    <source>
        <dbReference type="ARBA" id="ARBA00023136"/>
    </source>
</evidence>
<accession>A0A542ZAI2</accession>
<feature type="transmembrane region" description="Helical" evidence="8">
    <location>
        <begin position="60"/>
        <end position="84"/>
    </location>
</feature>
<dbReference type="AlphaFoldDB" id="A0A542ZAI2"/>
<dbReference type="Proteomes" id="UP000316196">
    <property type="component" value="Unassembled WGS sequence"/>
</dbReference>
<dbReference type="EMBL" id="VFOR01000003">
    <property type="protein sequence ID" value="TQL57336.1"/>
    <property type="molecule type" value="Genomic_DNA"/>
</dbReference>
<sequence>MPVATTLPLRDSPGFRAGISIAVAVGLYGISFGALAIAAGLTTLQAMALSALMFTGGSQFAFIGVLSGGGSPGAALGAASLLGVRNGVYGVQMNALIRPPKRLKPVAAHVTIDESAATALGQEGPTERRRGFWTAGLGVFILWNLFTLVGALVGETMGDPNAWGLDGAAVAAFLGLLWPHLKKREPAGIAVAGALVTALCVPWAPAGVPILVAALVATTITLWTGRGIRSDR</sequence>
<dbReference type="Pfam" id="PF03591">
    <property type="entry name" value="AzlC"/>
    <property type="match status" value="1"/>
</dbReference>
<dbReference type="RefSeq" id="WP_142094427.1">
    <property type="nucleotide sequence ID" value="NZ_BAAAMD010000003.1"/>
</dbReference>
<evidence type="ECO:0000256" key="2">
    <source>
        <dbReference type="ARBA" id="ARBA00010735"/>
    </source>
</evidence>
<evidence type="ECO:0000256" key="4">
    <source>
        <dbReference type="ARBA" id="ARBA00022475"/>
    </source>
</evidence>
<feature type="transmembrane region" description="Helical" evidence="8">
    <location>
        <begin position="132"/>
        <end position="154"/>
    </location>
</feature>
<feature type="transmembrane region" description="Helical" evidence="8">
    <location>
        <begin position="210"/>
        <end position="228"/>
    </location>
</feature>
<comment type="subcellular location">
    <subcellularLocation>
        <location evidence="1">Cell membrane</location>
        <topology evidence="1">Multi-pass membrane protein</topology>
    </subcellularLocation>
</comment>
<evidence type="ECO:0000256" key="5">
    <source>
        <dbReference type="ARBA" id="ARBA00022692"/>
    </source>
</evidence>
<gene>
    <name evidence="9" type="ORF">FB460_2413</name>
</gene>
<protein>
    <submittedName>
        <fullName evidence="9">Putative branched-subunit amino acid permease</fullName>
    </submittedName>
</protein>
<evidence type="ECO:0000256" key="3">
    <source>
        <dbReference type="ARBA" id="ARBA00022448"/>
    </source>
</evidence>
<evidence type="ECO:0000313" key="9">
    <source>
        <dbReference type="EMBL" id="TQL57336.1"/>
    </source>
</evidence>
<evidence type="ECO:0000256" key="8">
    <source>
        <dbReference type="SAM" id="Phobius"/>
    </source>
</evidence>
<comment type="similarity">
    <text evidence="2">Belongs to the AzlC family.</text>
</comment>
<dbReference type="OrthoDB" id="5195391at2"/>
<comment type="caution">
    <text evidence="9">The sequence shown here is derived from an EMBL/GenBank/DDBJ whole genome shotgun (WGS) entry which is preliminary data.</text>
</comment>
<dbReference type="GO" id="GO:1903785">
    <property type="term" value="P:L-valine transmembrane transport"/>
    <property type="evidence" value="ECO:0007669"/>
    <property type="project" value="TreeGrafter"/>
</dbReference>
<dbReference type="InterPro" id="IPR011606">
    <property type="entry name" value="Brnchd-chn_aa_trnsp_permease"/>
</dbReference>
<evidence type="ECO:0000313" key="10">
    <source>
        <dbReference type="Proteomes" id="UP000316196"/>
    </source>
</evidence>
<dbReference type="PANTHER" id="PTHR34979:SF1">
    <property type="entry name" value="INNER MEMBRANE PROTEIN YGAZ"/>
    <property type="match status" value="1"/>
</dbReference>
<keyword evidence="5 8" id="KW-0812">Transmembrane</keyword>